<keyword evidence="4" id="KW-1185">Reference proteome</keyword>
<name>A0A370HZQ1_9NOCA</name>
<evidence type="ECO:0000256" key="1">
    <source>
        <dbReference type="ARBA" id="ARBA00023002"/>
    </source>
</evidence>
<feature type="domain" description="Pyridoxamine 5'-phosphate oxidase N-terminal" evidence="2">
    <location>
        <begin position="50"/>
        <end position="113"/>
    </location>
</feature>
<dbReference type="GO" id="GO:0005829">
    <property type="term" value="C:cytosol"/>
    <property type="evidence" value="ECO:0007669"/>
    <property type="project" value="TreeGrafter"/>
</dbReference>
<dbReference type="Gene3D" id="2.30.110.10">
    <property type="entry name" value="Electron Transport, Fmn-binding Protein, Chain A"/>
    <property type="match status" value="1"/>
</dbReference>
<dbReference type="STRING" id="1210086.GCA_001613105_03556"/>
<proteinExistence type="predicted"/>
<dbReference type="PANTHER" id="PTHR35176">
    <property type="entry name" value="HEME OXYGENASE HI_0854-RELATED"/>
    <property type="match status" value="1"/>
</dbReference>
<dbReference type="SUPFAM" id="SSF50475">
    <property type="entry name" value="FMN-binding split barrel"/>
    <property type="match status" value="1"/>
</dbReference>
<dbReference type="GO" id="GO:0070967">
    <property type="term" value="F:coenzyme F420 binding"/>
    <property type="evidence" value="ECO:0007669"/>
    <property type="project" value="TreeGrafter"/>
</dbReference>
<dbReference type="InterPro" id="IPR012349">
    <property type="entry name" value="Split_barrel_FMN-bd"/>
</dbReference>
<dbReference type="EMBL" id="QQBC01000009">
    <property type="protein sequence ID" value="RDI63985.1"/>
    <property type="molecule type" value="Genomic_DNA"/>
</dbReference>
<dbReference type="InterPro" id="IPR011576">
    <property type="entry name" value="Pyridox_Oxase_N"/>
</dbReference>
<comment type="caution">
    <text evidence="3">The sequence shown here is derived from an EMBL/GenBank/DDBJ whole genome shotgun (WGS) entry which is preliminary data.</text>
</comment>
<protein>
    <submittedName>
        <fullName evidence="3">Pyridoxamine 5'-phosphate oxidase</fullName>
    </submittedName>
</protein>
<dbReference type="InterPro" id="IPR052019">
    <property type="entry name" value="F420H2_bilvrd_red/Heme_oxyg"/>
</dbReference>
<dbReference type="Pfam" id="PF01243">
    <property type="entry name" value="PNPOx_N"/>
    <property type="match status" value="1"/>
</dbReference>
<evidence type="ECO:0000313" key="4">
    <source>
        <dbReference type="Proteomes" id="UP000254869"/>
    </source>
</evidence>
<accession>A0A370HZQ1</accession>
<keyword evidence="1" id="KW-0560">Oxidoreductase</keyword>
<sequence length="173" mass="18323">MVTGGLSGGGLSGGGGTHVAEAAKRVGGPCHTSGMATWKQFEAEAGELAAQVRARFEAHESHVLATLRKDGSPRVSGSEVQFDDGELTFGSMLAAVKARDLHRDPRCALHAHPTDGDAKVAGSAIEFPHPTGEAHAFRLDLTDAVLTTVDQSEQLLVIQHWQPGRGVRTTRRR</sequence>
<dbReference type="PANTHER" id="PTHR35176:SF6">
    <property type="entry name" value="HEME OXYGENASE HI_0854-RELATED"/>
    <property type="match status" value="1"/>
</dbReference>
<organism evidence="3 4">
    <name type="scientific">Nocardia pseudobrasiliensis</name>
    <dbReference type="NCBI Taxonomy" id="45979"/>
    <lineage>
        <taxon>Bacteria</taxon>
        <taxon>Bacillati</taxon>
        <taxon>Actinomycetota</taxon>
        <taxon>Actinomycetes</taxon>
        <taxon>Mycobacteriales</taxon>
        <taxon>Nocardiaceae</taxon>
        <taxon>Nocardia</taxon>
    </lineage>
</organism>
<dbReference type="Proteomes" id="UP000254869">
    <property type="component" value="Unassembled WGS sequence"/>
</dbReference>
<gene>
    <name evidence="3" type="ORF">DFR76_109325</name>
</gene>
<evidence type="ECO:0000313" key="3">
    <source>
        <dbReference type="EMBL" id="RDI63985.1"/>
    </source>
</evidence>
<evidence type="ECO:0000259" key="2">
    <source>
        <dbReference type="Pfam" id="PF01243"/>
    </source>
</evidence>
<dbReference type="GO" id="GO:0016627">
    <property type="term" value="F:oxidoreductase activity, acting on the CH-CH group of donors"/>
    <property type="evidence" value="ECO:0007669"/>
    <property type="project" value="TreeGrafter"/>
</dbReference>
<dbReference type="AlphaFoldDB" id="A0A370HZQ1"/>
<reference evidence="3 4" key="1">
    <citation type="submission" date="2018-07" db="EMBL/GenBank/DDBJ databases">
        <title>Genomic Encyclopedia of Type Strains, Phase IV (KMG-IV): sequencing the most valuable type-strain genomes for metagenomic binning, comparative biology and taxonomic classification.</title>
        <authorList>
            <person name="Goeker M."/>
        </authorList>
    </citation>
    <scope>NUCLEOTIDE SEQUENCE [LARGE SCALE GENOMIC DNA]</scope>
    <source>
        <strain evidence="3 4">DSM 44290</strain>
    </source>
</reference>